<dbReference type="AlphaFoldDB" id="A0A0N5CTI0"/>
<accession>A0A0N5CTI0</accession>
<evidence type="ECO:0000313" key="2">
    <source>
        <dbReference type="Proteomes" id="UP000276776"/>
    </source>
</evidence>
<name>A0A0N5CTI0_THECL</name>
<organism evidence="3">
    <name type="scientific">Thelazia callipaeda</name>
    <name type="common">Oriental eyeworm</name>
    <name type="synonym">Parasitic nematode</name>
    <dbReference type="NCBI Taxonomy" id="103827"/>
    <lineage>
        <taxon>Eukaryota</taxon>
        <taxon>Metazoa</taxon>
        <taxon>Ecdysozoa</taxon>
        <taxon>Nematoda</taxon>
        <taxon>Chromadorea</taxon>
        <taxon>Rhabditida</taxon>
        <taxon>Spirurina</taxon>
        <taxon>Spiruromorpha</taxon>
        <taxon>Thelazioidea</taxon>
        <taxon>Thelaziidae</taxon>
        <taxon>Thelazia</taxon>
    </lineage>
</organism>
<proteinExistence type="predicted"/>
<evidence type="ECO:0000313" key="3">
    <source>
        <dbReference type="WBParaSite" id="TCLT_0000354001-mRNA-1"/>
    </source>
</evidence>
<sequence length="168" mass="18950">RRLQVCTQVQAPDSSCDELRNGYNDVIDHNNINGFGYEIQLNACVIVCVGDCELRVYTQVQARALSCDELRNGYNDVIDNDDNSNASNNNINNNSNDSNNDFGYEIQLNACVIVCFEGCDYFAAYDVEIEVNGTSNWLSGEERSRLEAVQRDWRLSRPAKPYSVCCLH</sequence>
<dbReference type="Proteomes" id="UP000276776">
    <property type="component" value="Unassembled WGS sequence"/>
</dbReference>
<reference evidence="3" key="1">
    <citation type="submission" date="2017-02" db="UniProtKB">
        <authorList>
            <consortium name="WormBaseParasite"/>
        </authorList>
    </citation>
    <scope>IDENTIFICATION</scope>
</reference>
<dbReference type="STRING" id="103827.A0A0N5CTI0"/>
<evidence type="ECO:0000313" key="1">
    <source>
        <dbReference type="EMBL" id="VDN00068.1"/>
    </source>
</evidence>
<protein>
    <submittedName>
        <fullName evidence="3">PITH domain-containing protein</fullName>
    </submittedName>
</protein>
<dbReference type="WBParaSite" id="TCLT_0000354001-mRNA-1">
    <property type="protein sequence ID" value="TCLT_0000354001-mRNA-1"/>
    <property type="gene ID" value="TCLT_0000354001"/>
</dbReference>
<keyword evidence="2" id="KW-1185">Reference proteome</keyword>
<dbReference type="EMBL" id="UYYF01001706">
    <property type="protein sequence ID" value="VDN00068.1"/>
    <property type="molecule type" value="Genomic_DNA"/>
</dbReference>
<reference evidence="1 2" key="2">
    <citation type="submission" date="2018-11" db="EMBL/GenBank/DDBJ databases">
        <authorList>
            <consortium name="Pathogen Informatics"/>
        </authorList>
    </citation>
    <scope>NUCLEOTIDE SEQUENCE [LARGE SCALE GENOMIC DNA]</scope>
</reference>
<dbReference type="OrthoDB" id="5876781at2759"/>
<gene>
    <name evidence="1" type="ORF">TCLT_LOCUS3531</name>
</gene>